<reference evidence="1 2" key="1">
    <citation type="submission" date="2020-02" db="EMBL/GenBank/DDBJ databases">
        <title>Draft genome sequence of Haematococcus lacustris strain NIES-144.</title>
        <authorList>
            <person name="Morimoto D."/>
            <person name="Nakagawa S."/>
            <person name="Yoshida T."/>
            <person name="Sawayama S."/>
        </authorList>
    </citation>
    <scope>NUCLEOTIDE SEQUENCE [LARGE SCALE GENOMIC DNA]</scope>
    <source>
        <strain evidence="1 2">NIES-144</strain>
    </source>
</reference>
<comment type="caution">
    <text evidence="1">The sequence shown here is derived from an EMBL/GenBank/DDBJ whole genome shotgun (WGS) entry which is preliminary data.</text>
</comment>
<protein>
    <submittedName>
        <fullName evidence="1">Uncharacterized protein</fullName>
    </submittedName>
</protein>
<dbReference type="AlphaFoldDB" id="A0A699ZVB7"/>
<organism evidence="1 2">
    <name type="scientific">Haematococcus lacustris</name>
    <name type="common">Green alga</name>
    <name type="synonym">Haematococcus pluvialis</name>
    <dbReference type="NCBI Taxonomy" id="44745"/>
    <lineage>
        <taxon>Eukaryota</taxon>
        <taxon>Viridiplantae</taxon>
        <taxon>Chlorophyta</taxon>
        <taxon>core chlorophytes</taxon>
        <taxon>Chlorophyceae</taxon>
        <taxon>CS clade</taxon>
        <taxon>Chlamydomonadales</taxon>
        <taxon>Haematococcaceae</taxon>
        <taxon>Haematococcus</taxon>
    </lineage>
</organism>
<gene>
    <name evidence="1" type="ORF">HaLaN_19710</name>
</gene>
<dbReference type="Proteomes" id="UP000485058">
    <property type="component" value="Unassembled WGS sequence"/>
</dbReference>
<accession>A0A699ZVB7</accession>
<keyword evidence="2" id="KW-1185">Reference proteome</keyword>
<sequence length="124" mass="13335">MLRMLARTAAAGAHAYMTLALLLDGAPDHRSEPRSLSGFPPAPELKQTSSTMMAHDNAEVLHQPPSAQQLAPLALDLVRGMEGMLQMTQQQWRTFQTVVIEEIACLLAALRQQPGGGLVHQAAG</sequence>
<evidence type="ECO:0000313" key="1">
    <source>
        <dbReference type="EMBL" id="GFH22268.1"/>
    </source>
</evidence>
<evidence type="ECO:0000313" key="2">
    <source>
        <dbReference type="Proteomes" id="UP000485058"/>
    </source>
</evidence>
<name>A0A699ZVB7_HAELA</name>
<dbReference type="EMBL" id="BLLF01002004">
    <property type="protein sequence ID" value="GFH22268.1"/>
    <property type="molecule type" value="Genomic_DNA"/>
</dbReference>
<proteinExistence type="predicted"/>